<evidence type="ECO:0000313" key="5">
    <source>
        <dbReference type="Proteomes" id="UP000183155"/>
    </source>
</evidence>
<dbReference type="RefSeq" id="WP_048382445.1">
    <property type="nucleotide sequence ID" value="NZ_FNRS01000001.1"/>
</dbReference>
<evidence type="ECO:0000313" key="2">
    <source>
        <dbReference type="EMBL" id="KMM83895.1"/>
    </source>
</evidence>
<sequence length="123" mass="13372">MRFRMPFVLLLIALPVWLAASYGLRYGFMEDPQWVGACVAEAARWECQMRASLGWLIHFRVMGWAALTVAVLAVAVPGRLGSGLAVLGLLFGLPALALYNASLAVFAVVIAGLRLVRARTSRL</sequence>
<evidence type="ECO:0000256" key="1">
    <source>
        <dbReference type="SAM" id="Phobius"/>
    </source>
</evidence>
<dbReference type="Proteomes" id="UP000183155">
    <property type="component" value="Unassembled WGS sequence"/>
</dbReference>
<feature type="transmembrane region" description="Helical" evidence="1">
    <location>
        <begin position="55"/>
        <end position="76"/>
    </location>
</feature>
<keyword evidence="1" id="KW-0812">Transmembrane</keyword>
<organism evidence="2 4">
    <name type="scientific">Pseudomonas taetrolens</name>
    <dbReference type="NCBI Taxonomy" id="47884"/>
    <lineage>
        <taxon>Bacteria</taxon>
        <taxon>Pseudomonadati</taxon>
        <taxon>Pseudomonadota</taxon>
        <taxon>Gammaproteobacteria</taxon>
        <taxon>Pseudomonadales</taxon>
        <taxon>Pseudomonadaceae</taxon>
        <taxon>Pseudomonas</taxon>
    </lineage>
</organism>
<dbReference type="PATRIC" id="fig|47884.3.peg.3594"/>
<keyword evidence="1" id="KW-0472">Membrane</keyword>
<dbReference type="EMBL" id="FNRS01000001">
    <property type="protein sequence ID" value="SEB97382.1"/>
    <property type="molecule type" value="Genomic_DNA"/>
</dbReference>
<dbReference type="STRING" id="47884.SAMN04490203_1545"/>
<reference evidence="3 5" key="2">
    <citation type="submission" date="2016-10" db="EMBL/GenBank/DDBJ databases">
        <authorList>
            <person name="Varghese N."/>
            <person name="Submissions S."/>
        </authorList>
    </citation>
    <scope>NUCLEOTIDE SEQUENCE [LARGE SCALE GENOMIC DNA]</scope>
    <source>
        <strain evidence="3 5">BS3652</strain>
    </source>
</reference>
<protein>
    <recommendedName>
        <fullName evidence="6">Transmembrane protein</fullName>
    </recommendedName>
</protein>
<proteinExistence type="predicted"/>
<evidence type="ECO:0000313" key="4">
    <source>
        <dbReference type="Proteomes" id="UP000036395"/>
    </source>
</evidence>
<dbReference type="AlphaFoldDB" id="A0A0J6GQK1"/>
<accession>A0A0J6GQK1</accession>
<gene>
    <name evidence="3" type="ORF">SAMN04490203_1545</name>
    <name evidence="2" type="ORF">TU78_15610</name>
</gene>
<evidence type="ECO:0008006" key="6">
    <source>
        <dbReference type="Google" id="ProtNLM"/>
    </source>
</evidence>
<comment type="caution">
    <text evidence="2">The sequence shown here is derived from an EMBL/GenBank/DDBJ whole genome shotgun (WGS) entry which is preliminary data.</text>
</comment>
<name>A0A0J6GQK1_PSETA</name>
<dbReference type="EMBL" id="JYLA01000006">
    <property type="protein sequence ID" value="KMM83895.1"/>
    <property type="molecule type" value="Genomic_DNA"/>
</dbReference>
<keyword evidence="1" id="KW-1133">Transmembrane helix</keyword>
<feature type="transmembrane region" description="Helical" evidence="1">
    <location>
        <begin position="83"/>
        <end position="113"/>
    </location>
</feature>
<dbReference type="OrthoDB" id="7032302at2"/>
<reference evidence="2 4" key="1">
    <citation type="submission" date="2015-02" db="EMBL/GenBank/DDBJ databases">
        <title>Pseudomonas helleri sp. nov. and Pseudomonas weihenstephanensis sp. nov., isolated from raw cows milk.</title>
        <authorList>
            <person name="von Neubeck M."/>
            <person name="Huptas C."/>
            <person name="Wenning M."/>
            <person name="Scherer S."/>
        </authorList>
    </citation>
    <scope>NUCLEOTIDE SEQUENCE [LARGE SCALE GENOMIC DNA]</scope>
    <source>
        <strain evidence="2 4">DSM 21104</strain>
    </source>
</reference>
<keyword evidence="5" id="KW-1185">Reference proteome</keyword>
<dbReference type="Proteomes" id="UP000036395">
    <property type="component" value="Unassembled WGS sequence"/>
</dbReference>
<evidence type="ECO:0000313" key="3">
    <source>
        <dbReference type="EMBL" id="SEB97382.1"/>
    </source>
</evidence>